<gene>
    <name evidence="2" type="ORF">HER12_00510</name>
</gene>
<evidence type="ECO:0000313" key="3">
    <source>
        <dbReference type="Proteomes" id="UP000584587"/>
    </source>
</evidence>
<feature type="transmembrane region" description="Helical" evidence="1">
    <location>
        <begin position="137"/>
        <end position="162"/>
    </location>
</feature>
<dbReference type="AlphaFoldDB" id="A0A846UCJ2"/>
<feature type="transmembrane region" description="Helical" evidence="1">
    <location>
        <begin position="21"/>
        <end position="42"/>
    </location>
</feature>
<proteinExistence type="predicted"/>
<dbReference type="EMBL" id="JAAVVK010000001">
    <property type="protein sequence ID" value="NKE38238.1"/>
    <property type="molecule type" value="Genomic_DNA"/>
</dbReference>
<protein>
    <recommendedName>
        <fullName evidence="4">Transmembrane protein</fullName>
    </recommendedName>
</protein>
<sequence length="360" mass="42287">MNQKTINKVLKNNWKIIANKYLLKTILWSTLTVALIVFSVVIRVHPDWFETLLKWDFFNNGMNFVDPKFSQENLILIETYLYMAILASAIANIGLILIEIKIIRKRYIEAKYQIFSNVNNNYFIFKNLLFVSISQNITYIFCFTNAITFIFVLIYFLIYFIIDNILDKNFKFTKEEITTKWWDNNEQKSTITILAIEVSYFLLKNILKSSSINIDIDQILKYFIPASSLALIIGIFVQSLVKNNVKKILSNMNNAPTKANDFNIFYKLEGKNVLTNYEFIRTMPTVIKNKVKENNGDKESVMKLVDQISQLIDTLEKNKKAKRIKENELNYLIYHIFYEIKTEAELDQISKKVLAKRKGE</sequence>
<name>A0A846UCJ2_9MOLU</name>
<evidence type="ECO:0000313" key="2">
    <source>
        <dbReference type="EMBL" id="NKE38238.1"/>
    </source>
</evidence>
<keyword evidence="3" id="KW-1185">Reference proteome</keyword>
<organism evidence="2 3">
    <name type="scientific">Spiroplasma platyhelix PALS-1</name>
    <dbReference type="NCBI Taxonomy" id="1276218"/>
    <lineage>
        <taxon>Bacteria</taxon>
        <taxon>Bacillati</taxon>
        <taxon>Mycoplasmatota</taxon>
        <taxon>Mollicutes</taxon>
        <taxon>Entomoplasmatales</taxon>
        <taxon>Spiroplasmataceae</taxon>
        <taxon>Spiroplasma</taxon>
    </lineage>
</organism>
<dbReference type="RefSeq" id="WP_168104715.1">
    <property type="nucleotide sequence ID" value="NZ_CP051215.1"/>
</dbReference>
<accession>A0A846UCJ2</accession>
<keyword evidence="1" id="KW-1133">Transmembrane helix</keyword>
<dbReference type="Proteomes" id="UP000584587">
    <property type="component" value="Unassembled WGS sequence"/>
</dbReference>
<evidence type="ECO:0008006" key="4">
    <source>
        <dbReference type="Google" id="ProtNLM"/>
    </source>
</evidence>
<evidence type="ECO:0000256" key="1">
    <source>
        <dbReference type="SAM" id="Phobius"/>
    </source>
</evidence>
<keyword evidence="1" id="KW-0472">Membrane</keyword>
<reference evidence="2 3" key="1">
    <citation type="submission" date="2020-04" db="EMBL/GenBank/DDBJ databases">
        <title>Complete genome sequence of Spiroplasma platyhelix ATCC 51748, an insect isolate.</title>
        <authorList>
            <person name="Green E.A."/>
            <person name="Klassen J.L."/>
        </authorList>
    </citation>
    <scope>NUCLEOTIDE SEQUENCE [LARGE SCALE GENOMIC DNA]</scope>
    <source>
        <strain evidence="2 3">PALS-1</strain>
    </source>
</reference>
<comment type="caution">
    <text evidence="2">The sequence shown here is derived from an EMBL/GenBank/DDBJ whole genome shotgun (WGS) entry which is preliminary data.</text>
</comment>
<feature type="transmembrane region" description="Helical" evidence="1">
    <location>
        <begin position="80"/>
        <end position="98"/>
    </location>
</feature>
<feature type="transmembrane region" description="Helical" evidence="1">
    <location>
        <begin position="219"/>
        <end position="241"/>
    </location>
</feature>
<keyword evidence="1" id="KW-0812">Transmembrane</keyword>